<dbReference type="GO" id="GO:0005975">
    <property type="term" value="P:carbohydrate metabolic process"/>
    <property type="evidence" value="ECO:0007669"/>
    <property type="project" value="InterPro"/>
</dbReference>
<gene>
    <name evidence="5" type="ORF">CPT03_00940</name>
</gene>
<keyword evidence="6" id="KW-1185">Reference proteome</keyword>
<feature type="signal peptide" evidence="1">
    <location>
        <begin position="1"/>
        <end position="23"/>
    </location>
</feature>
<dbReference type="Pfam" id="PF22124">
    <property type="entry name" value="Glyco_hydro_95_cat"/>
    <property type="match status" value="1"/>
</dbReference>
<evidence type="ECO:0000313" key="6">
    <source>
        <dbReference type="Proteomes" id="UP000223749"/>
    </source>
</evidence>
<dbReference type="SUPFAM" id="SSF48208">
    <property type="entry name" value="Six-hairpin glycosidases"/>
    <property type="match status" value="1"/>
</dbReference>
<dbReference type="OrthoDB" id="9802600at2"/>
<evidence type="ECO:0000259" key="3">
    <source>
        <dbReference type="Pfam" id="PF21307"/>
    </source>
</evidence>
<dbReference type="PIRSF" id="PIRSF007663">
    <property type="entry name" value="UCP007663"/>
    <property type="match status" value="1"/>
</dbReference>
<accession>A0A2D1U0J8</accession>
<feature type="domain" description="Glycosyl hydrolase family 95 N-terminal" evidence="2">
    <location>
        <begin position="88"/>
        <end position="237"/>
    </location>
</feature>
<dbReference type="RefSeq" id="WP_099437087.1">
    <property type="nucleotide sequence ID" value="NZ_CP024091.1"/>
</dbReference>
<dbReference type="InterPro" id="IPR012341">
    <property type="entry name" value="6hp_glycosidase-like_sf"/>
</dbReference>
<dbReference type="Gene3D" id="1.50.10.10">
    <property type="match status" value="1"/>
</dbReference>
<dbReference type="GO" id="GO:0004560">
    <property type="term" value="F:alpha-L-fucosidase activity"/>
    <property type="evidence" value="ECO:0007669"/>
    <property type="project" value="InterPro"/>
</dbReference>
<protein>
    <submittedName>
        <fullName evidence="5">Glycoside hydrolase family 95</fullName>
    </submittedName>
</protein>
<name>A0A2D1U0J8_9SPHI</name>
<keyword evidence="1" id="KW-0732">Signal</keyword>
<feature type="domain" description="Alpha fucosidase A-like C-terminal" evidence="3">
    <location>
        <begin position="664"/>
        <end position="755"/>
    </location>
</feature>
<evidence type="ECO:0000259" key="4">
    <source>
        <dbReference type="Pfam" id="PF22124"/>
    </source>
</evidence>
<dbReference type="Proteomes" id="UP000223749">
    <property type="component" value="Chromosome"/>
</dbReference>
<proteinExistence type="predicted"/>
<dbReference type="PANTHER" id="PTHR31084:SF19">
    <property type="entry name" value="GLYCOSYL HYDROLASE FAMILY 95 N-TERMINAL DOMAIN-CONTAINING PROTEIN"/>
    <property type="match status" value="1"/>
</dbReference>
<dbReference type="PANTHER" id="PTHR31084">
    <property type="entry name" value="ALPHA-L-FUCOSIDASE 2"/>
    <property type="match status" value="1"/>
</dbReference>
<evidence type="ECO:0000256" key="1">
    <source>
        <dbReference type="SAM" id="SignalP"/>
    </source>
</evidence>
<dbReference type="KEGG" id="pgs:CPT03_00940"/>
<reference evidence="5 6" key="1">
    <citation type="submission" date="2017-10" db="EMBL/GenBank/DDBJ databases">
        <title>Whole genome of Pedobacter ginsengisoli T01R-27 isolated from tomato rhizosphere.</title>
        <authorList>
            <person name="Weon H.-Y."/>
            <person name="Lee S.A."/>
            <person name="Sang M.K."/>
            <person name="Song J."/>
        </authorList>
    </citation>
    <scope>NUCLEOTIDE SEQUENCE [LARGE SCALE GENOMIC DNA]</scope>
    <source>
        <strain evidence="5 6">T01R-27</strain>
    </source>
</reference>
<dbReference type="InterPro" id="IPR027414">
    <property type="entry name" value="GH95_N_dom"/>
</dbReference>
<dbReference type="EMBL" id="CP024091">
    <property type="protein sequence ID" value="ATP55133.1"/>
    <property type="molecule type" value="Genomic_DNA"/>
</dbReference>
<feature type="domain" description="Glycosyl hydrolase family 95 N-terminal" evidence="2">
    <location>
        <begin position="37"/>
        <end position="86"/>
    </location>
</feature>
<dbReference type="Pfam" id="PF21307">
    <property type="entry name" value="Glyco_hydro_95_C"/>
    <property type="match status" value="1"/>
</dbReference>
<evidence type="ECO:0000259" key="2">
    <source>
        <dbReference type="Pfam" id="PF14498"/>
    </source>
</evidence>
<dbReference type="InterPro" id="IPR054363">
    <property type="entry name" value="GH95_cat"/>
</dbReference>
<keyword evidence="5" id="KW-0378">Hydrolase</keyword>
<dbReference type="InterPro" id="IPR049053">
    <property type="entry name" value="AFCA-like_C"/>
</dbReference>
<sequence length="759" mass="85239">MKPHKKQIYALFIFLLCQLSLTAQVKKTGQASQVLKLWDDKPAKEWMTEAFPMGNGRIGGMVFGGIAQEHIQFNEISLWTGDETNTGAYQAFGDVYINFKDKDDKAAVPADYRRETDISKAVQKISFTDNGVAYKREYFCSFPDKVMVLRFTANKKSAFSASIQLKDAHDAKVTANGTTLTIAGKLENGMAYSATLLLKTEGGSVVVESDGKGGSQLSINKADAFTVLLSAATDYSNKREQQWKGEAPDIKVKEILAAASPKNYQLLLNNHIKDYQNLFGRVSLNLGTTPASTQLLPTYKRILNYKKVTDPQLEALIFQYGRYLLINSSRKGGLPANLQGLWNESNNPPWRSDYHSNINIQMNYWLAEPTNLSESHFPYLDYINSMREVKKENTKKEYPGVRGWTVKTENNIFGGESFLWNTPGSAWYVQSIWEHYAFTKDKAYLKNFGYPILKEITEFWDDYLKRRDDGTLVAPKGWSPEHGPTEDGVSYDQQIVYDLFTNYIEAADALGVDKAYRDKVMDMRAHLLKPKIGKWGQLQEWETDRDDPKDNHRHASHLFGLHPGRQFSTTETPELAKAAKVSLLARGDASTGWSMAWKMNFWARLHDGDHAYLILKNFITLVGGSGVDYNKGGGIYANLFCAHPPFQIDGNFGYTAGVAEMLLQSQTSEIELLPALPKEWISGSVKGLRARGNFEITDLQWKNGKIIKLVVKSLSGGACNLRVPNSLKAAFAVKNSKDENGYKYSFNTLTGKVYSFIGQ</sequence>
<feature type="domain" description="Glycosyl hydrolase family 95 catalytic" evidence="4">
    <location>
        <begin position="264"/>
        <end position="662"/>
    </location>
</feature>
<dbReference type="AlphaFoldDB" id="A0A2D1U0J8"/>
<dbReference type="InterPro" id="IPR016518">
    <property type="entry name" value="Alpha-L-fucosidase"/>
</dbReference>
<organism evidence="5 6">
    <name type="scientific">Pedobacter ginsengisoli</name>
    <dbReference type="NCBI Taxonomy" id="363852"/>
    <lineage>
        <taxon>Bacteria</taxon>
        <taxon>Pseudomonadati</taxon>
        <taxon>Bacteroidota</taxon>
        <taxon>Sphingobacteriia</taxon>
        <taxon>Sphingobacteriales</taxon>
        <taxon>Sphingobacteriaceae</taxon>
        <taxon>Pedobacter</taxon>
    </lineage>
</organism>
<dbReference type="InterPro" id="IPR008928">
    <property type="entry name" value="6-hairpin_glycosidase_sf"/>
</dbReference>
<feature type="chain" id="PRO_5013749754" evidence="1">
    <location>
        <begin position="24"/>
        <end position="759"/>
    </location>
</feature>
<dbReference type="Pfam" id="PF14498">
    <property type="entry name" value="Glyco_hyd_65N_2"/>
    <property type="match status" value="2"/>
</dbReference>
<evidence type="ECO:0000313" key="5">
    <source>
        <dbReference type="EMBL" id="ATP55133.1"/>
    </source>
</evidence>